<dbReference type="AlphaFoldDB" id="A0AAD9PKA1"/>
<keyword evidence="5" id="KW-0067">ATP-binding</keyword>
<protein>
    <submittedName>
        <fullName evidence="7">Bifunctional Protein kinase domain/Protein kinase-like domain superfamily</fullName>
    </submittedName>
</protein>
<sequence>MEQSGPSEINDSCSSYGGIAKGKMPRYTYYLSNYQRLLSSAKYGISVSAGTDLTSDSDSDSAESPKFGIGGVNPTICYSNDQNINVSSHTIDAGASQEGKSSSLFCAFDTEDELACASVAEDHVINERYKSQESHATQEPELEIQDATCGADKCIQWSREYASGNFAAFRIRQQQVMRNIRDKIGSTLVTGDAESYSFPVRCIYPRGKSVAGETFDFACIKQGDMLLDLYQFLQIIGSTSFSTVVKAMDLKQEKIVCLKISAPNSVAQALDEVNILNILNANPHDGIVKIHDSFIYGGCIFTVLELLGSNLYEATSAITGEATLPKLNNEPSIRGWSLDSVRSIAKDVLGALEYVHSLGIINCDVKPENVVFTGPHTPTSVPSCKLIDFGSSCFIQDRLNTYVQSRSYRAPEVVLGLPYDTKIDIWSVGCLLCEMYLLRILFPSDNDATLMASQISLLGVPPVHLLEHKMNSSFMVLPNGNVADFTVPNSILKSYLYNNKIATSVVCQDSVCDSNNDLSGAVSHIDGYDQDYTLKLDICRGKGQKFVRITEPTPCSIDAMLDSHKNPELATFASFIKALLQYDPIDRPSATAALAHPFFKN</sequence>
<evidence type="ECO:0000256" key="2">
    <source>
        <dbReference type="ARBA" id="ARBA00022679"/>
    </source>
</evidence>
<dbReference type="GO" id="GO:0005524">
    <property type="term" value="F:ATP binding"/>
    <property type="evidence" value="ECO:0007669"/>
    <property type="project" value="UniProtKB-KW"/>
</dbReference>
<keyword evidence="8" id="KW-1185">Reference proteome</keyword>
<comment type="caution">
    <text evidence="7">The sequence shown here is derived from an EMBL/GenBank/DDBJ whole genome shotgun (WGS) entry which is preliminary data.</text>
</comment>
<evidence type="ECO:0000256" key="3">
    <source>
        <dbReference type="ARBA" id="ARBA00022741"/>
    </source>
</evidence>
<dbReference type="Proteomes" id="UP001214638">
    <property type="component" value="Unassembled WGS sequence"/>
</dbReference>
<dbReference type="SUPFAM" id="SSF56112">
    <property type="entry name" value="Protein kinase-like (PK-like)"/>
    <property type="match status" value="1"/>
</dbReference>
<evidence type="ECO:0000259" key="6">
    <source>
        <dbReference type="PROSITE" id="PS50011"/>
    </source>
</evidence>
<dbReference type="RefSeq" id="XP_067803136.1">
    <property type="nucleotide sequence ID" value="XM_067946572.1"/>
</dbReference>
<name>A0AAD9PKA1_9APIC</name>
<dbReference type="PROSITE" id="PS50011">
    <property type="entry name" value="PROTEIN_KINASE_DOM"/>
    <property type="match status" value="1"/>
</dbReference>
<accession>A0AAD9PKA1</accession>
<keyword evidence="1" id="KW-0723">Serine/threonine-protein kinase</keyword>
<reference evidence="7" key="1">
    <citation type="journal article" date="2023" name="Nat. Microbiol.">
        <title>Babesia duncani multi-omics identifies virulence factors and drug targets.</title>
        <authorList>
            <person name="Singh P."/>
            <person name="Lonardi S."/>
            <person name="Liang Q."/>
            <person name="Vydyam P."/>
            <person name="Khabirova E."/>
            <person name="Fang T."/>
            <person name="Gihaz S."/>
            <person name="Thekkiniath J."/>
            <person name="Munshi M."/>
            <person name="Abel S."/>
            <person name="Ciampossin L."/>
            <person name="Batugedara G."/>
            <person name="Gupta M."/>
            <person name="Lu X.M."/>
            <person name="Lenz T."/>
            <person name="Chakravarty S."/>
            <person name="Cornillot E."/>
            <person name="Hu Y."/>
            <person name="Ma W."/>
            <person name="Gonzalez L.M."/>
            <person name="Sanchez S."/>
            <person name="Estrada K."/>
            <person name="Sanchez-Flores A."/>
            <person name="Montero E."/>
            <person name="Harb O.S."/>
            <person name="Le Roch K.G."/>
            <person name="Mamoun C.B."/>
        </authorList>
    </citation>
    <scope>NUCLEOTIDE SEQUENCE</scope>
    <source>
        <strain evidence="7">WA1</strain>
    </source>
</reference>
<dbReference type="GeneID" id="94335834"/>
<proteinExistence type="predicted"/>
<dbReference type="PANTHER" id="PTHR24058:SF124">
    <property type="entry name" value="PROTEIN KINASE SUPERFAMILY PROTEIN"/>
    <property type="match status" value="1"/>
</dbReference>
<evidence type="ECO:0000313" key="7">
    <source>
        <dbReference type="EMBL" id="KAK2196294.1"/>
    </source>
</evidence>
<dbReference type="InterPro" id="IPR050494">
    <property type="entry name" value="Ser_Thr_dual-spec_kinase"/>
</dbReference>
<dbReference type="EMBL" id="JALLKP010000002">
    <property type="protein sequence ID" value="KAK2196294.1"/>
    <property type="molecule type" value="Genomic_DNA"/>
</dbReference>
<dbReference type="SMART" id="SM00220">
    <property type="entry name" value="S_TKc"/>
    <property type="match status" value="1"/>
</dbReference>
<dbReference type="InterPro" id="IPR000719">
    <property type="entry name" value="Prot_kinase_dom"/>
</dbReference>
<dbReference type="Gene3D" id="1.10.510.10">
    <property type="entry name" value="Transferase(Phosphotransferase) domain 1"/>
    <property type="match status" value="1"/>
</dbReference>
<feature type="domain" description="Protein kinase" evidence="6">
    <location>
        <begin position="230"/>
        <end position="599"/>
    </location>
</feature>
<dbReference type="GO" id="GO:0004674">
    <property type="term" value="F:protein serine/threonine kinase activity"/>
    <property type="evidence" value="ECO:0007669"/>
    <property type="project" value="UniProtKB-KW"/>
</dbReference>
<dbReference type="InterPro" id="IPR011009">
    <property type="entry name" value="Kinase-like_dom_sf"/>
</dbReference>
<dbReference type="Gene3D" id="3.30.200.20">
    <property type="entry name" value="Phosphorylase Kinase, domain 1"/>
    <property type="match status" value="1"/>
</dbReference>
<gene>
    <name evidence="7" type="ORF">BdWA1_001536</name>
</gene>
<evidence type="ECO:0000256" key="5">
    <source>
        <dbReference type="ARBA" id="ARBA00022840"/>
    </source>
</evidence>
<dbReference type="PANTHER" id="PTHR24058">
    <property type="entry name" value="DUAL SPECIFICITY PROTEIN KINASE"/>
    <property type="match status" value="1"/>
</dbReference>
<evidence type="ECO:0000256" key="1">
    <source>
        <dbReference type="ARBA" id="ARBA00022527"/>
    </source>
</evidence>
<keyword evidence="4 7" id="KW-0418">Kinase</keyword>
<keyword evidence="2" id="KW-0808">Transferase</keyword>
<organism evidence="7 8">
    <name type="scientific">Babesia duncani</name>
    <dbReference type="NCBI Taxonomy" id="323732"/>
    <lineage>
        <taxon>Eukaryota</taxon>
        <taxon>Sar</taxon>
        <taxon>Alveolata</taxon>
        <taxon>Apicomplexa</taxon>
        <taxon>Aconoidasida</taxon>
        <taxon>Piroplasmida</taxon>
        <taxon>Babesiidae</taxon>
        <taxon>Babesia</taxon>
    </lineage>
</organism>
<dbReference type="Pfam" id="PF00069">
    <property type="entry name" value="Pkinase"/>
    <property type="match status" value="1"/>
</dbReference>
<keyword evidence="3" id="KW-0547">Nucleotide-binding</keyword>
<evidence type="ECO:0000313" key="8">
    <source>
        <dbReference type="Proteomes" id="UP001214638"/>
    </source>
</evidence>
<dbReference type="KEGG" id="bdw:94335834"/>
<evidence type="ECO:0000256" key="4">
    <source>
        <dbReference type="ARBA" id="ARBA00022777"/>
    </source>
</evidence>